<dbReference type="EMBL" id="UZAH01025728">
    <property type="protein sequence ID" value="VDO69439.1"/>
    <property type="molecule type" value="Genomic_DNA"/>
</dbReference>
<feature type="region of interest" description="Disordered" evidence="1">
    <location>
        <begin position="65"/>
        <end position="109"/>
    </location>
</feature>
<feature type="compositionally biased region" description="Low complexity" evidence="1">
    <location>
        <begin position="84"/>
        <end position="102"/>
    </location>
</feature>
<gene>
    <name evidence="2" type="ORF">HPBE_LOCUS6726</name>
</gene>
<reference evidence="2 3" key="1">
    <citation type="submission" date="2018-11" db="EMBL/GenBank/DDBJ databases">
        <authorList>
            <consortium name="Pathogen Informatics"/>
        </authorList>
    </citation>
    <scope>NUCLEOTIDE SEQUENCE [LARGE SCALE GENOMIC DNA]</scope>
</reference>
<evidence type="ECO:0000313" key="4">
    <source>
        <dbReference type="WBParaSite" id="HPBE_0000672501-mRNA-1"/>
    </source>
</evidence>
<evidence type="ECO:0000256" key="1">
    <source>
        <dbReference type="SAM" id="MobiDB-lite"/>
    </source>
</evidence>
<protein>
    <submittedName>
        <fullName evidence="4">Transposase</fullName>
    </submittedName>
</protein>
<name>A0A183FIJ8_HELPZ</name>
<accession>A0A3P7XVY5</accession>
<evidence type="ECO:0000313" key="2">
    <source>
        <dbReference type="EMBL" id="VDO69439.1"/>
    </source>
</evidence>
<keyword evidence="3" id="KW-1185">Reference proteome</keyword>
<reference evidence="4" key="2">
    <citation type="submission" date="2019-09" db="UniProtKB">
        <authorList>
            <consortium name="WormBaseParasite"/>
        </authorList>
    </citation>
    <scope>IDENTIFICATION</scope>
</reference>
<evidence type="ECO:0000313" key="3">
    <source>
        <dbReference type="Proteomes" id="UP000050761"/>
    </source>
</evidence>
<dbReference type="WBParaSite" id="HPBE_0000672501-mRNA-1">
    <property type="protein sequence ID" value="HPBE_0000672501-mRNA-1"/>
    <property type="gene ID" value="HPBE_0000672501"/>
</dbReference>
<accession>A0A183FIJ8</accession>
<dbReference type="AlphaFoldDB" id="A0A183FIJ8"/>
<organism evidence="3 4">
    <name type="scientific">Heligmosomoides polygyrus</name>
    <name type="common">Parasitic roundworm</name>
    <dbReference type="NCBI Taxonomy" id="6339"/>
    <lineage>
        <taxon>Eukaryota</taxon>
        <taxon>Metazoa</taxon>
        <taxon>Ecdysozoa</taxon>
        <taxon>Nematoda</taxon>
        <taxon>Chromadorea</taxon>
        <taxon>Rhabditida</taxon>
        <taxon>Rhabditina</taxon>
        <taxon>Rhabditomorpha</taxon>
        <taxon>Strongyloidea</taxon>
        <taxon>Heligmosomidae</taxon>
        <taxon>Heligmosomoides</taxon>
    </lineage>
</organism>
<proteinExistence type="predicted"/>
<dbReference type="Proteomes" id="UP000050761">
    <property type="component" value="Unassembled WGS sequence"/>
</dbReference>
<feature type="compositionally biased region" description="Basic and acidic residues" evidence="1">
    <location>
        <begin position="65"/>
        <end position="74"/>
    </location>
</feature>
<sequence length="109" mass="11925">MVVGTGRPGVFPRLLVNPPRRFPGPPANGRGDDIYWQKCMHAVVSATTAPRPREPRVDSRNLRITRDAGLDKANRRPIQAAGVTDLSAPRRTTTTTLVSSLRGSKLAKR</sequence>